<dbReference type="Proteomes" id="UP001274321">
    <property type="component" value="Unassembled WGS sequence"/>
</dbReference>
<feature type="transmembrane region" description="Helical" evidence="1">
    <location>
        <begin position="68"/>
        <end position="92"/>
    </location>
</feature>
<dbReference type="RefSeq" id="WP_319842785.1">
    <property type="nucleotide sequence ID" value="NZ_JAXAFJ010000001.1"/>
</dbReference>
<evidence type="ECO:0000256" key="1">
    <source>
        <dbReference type="SAM" id="Phobius"/>
    </source>
</evidence>
<organism evidence="2 3">
    <name type="scientific">Terrihabitans rhizophilus</name>
    <dbReference type="NCBI Taxonomy" id="3092662"/>
    <lineage>
        <taxon>Bacteria</taxon>
        <taxon>Pseudomonadati</taxon>
        <taxon>Pseudomonadota</taxon>
        <taxon>Alphaproteobacteria</taxon>
        <taxon>Hyphomicrobiales</taxon>
        <taxon>Terrihabitans</taxon>
    </lineage>
</organism>
<name>A0ABU4RKD5_9HYPH</name>
<comment type="caution">
    <text evidence="2">The sequence shown here is derived from an EMBL/GenBank/DDBJ whole genome shotgun (WGS) entry which is preliminary data.</text>
</comment>
<dbReference type="EMBL" id="JAXAFJ010000001">
    <property type="protein sequence ID" value="MDX6804663.1"/>
    <property type="molecule type" value="Genomic_DNA"/>
</dbReference>
<evidence type="ECO:0000313" key="2">
    <source>
        <dbReference type="EMBL" id="MDX6804663.1"/>
    </source>
</evidence>
<sequence length="106" mass="11332">MRFLVRFIGTLIFAAAFVMVVIDGTRTIAASQLSLSSLSEAVSILWPNAVKGIAAGLSSAHPVLWNPAGAWLFAQPAFAVLGILGLLLLIVGRKKPDIVKPRPRRI</sequence>
<reference evidence="2 3" key="1">
    <citation type="submission" date="2023-11" db="EMBL/GenBank/DDBJ databases">
        <authorList>
            <person name="Bao R."/>
        </authorList>
    </citation>
    <scope>NUCLEOTIDE SEQUENCE [LARGE SCALE GENOMIC DNA]</scope>
    <source>
        <strain evidence="2 3">PJ23</strain>
    </source>
</reference>
<keyword evidence="3" id="KW-1185">Reference proteome</keyword>
<evidence type="ECO:0000313" key="3">
    <source>
        <dbReference type="Proteomes" id="UP001274321"/>
    </source>
</evidence>
<keyword evidence="1" id="KW-0812">Transmembrane</keyword>
<proteinExistence type="predicted"/>
<accession>A0ABU4RKD5</accession>
<gene>
    <name evidence="2" type="ORF">SCD90_01185</name>
</gene>
<keyword evidence="1" id="KW-0472">Membrane</keyword>
<protein>
    <submittedName>
        <fullName evidence="2">Uncharacterized protein</fullName>
    </submittedName>
</protein>
<keyword evidence="1" id="KW-1133">Transmembrane helix</keyword>